<evidence type="ECO:0000259" key="2">
    <source>
        <dbReference type="Pfam" id="PF22150"/>
    </source>
</evidence>
<keyword evidence="1" id="KW-1133">Transmembrane helix</keyword>
<name>A0ABV2SCQ2_9GAMM</name>
<evidence type="ECO:0000256" key="1">
    <source>
        <dbReference type="SAM" id="Phobius"/>
    </source>
</evidence>
<keyword evidence="1" id="KW-0812">Transmembrane</keyword>
<feature type="transmembrane region" description="Helical" evidence="1">
    <location>
        <begin position="21"/>
        <end position="40"/>
    </location>
</feature>
<proteinExistence type="predicted"/>
<feature type="domain" description="Type IV pilin Tt1218-like" evidence="2">
    <location>
        <begin position="38"/>
        <end position="115"/>
    </location>
</feature>
<dbReference type="InterPro" id="IPR012902">
    <property type="entry name" value="N_methyl_site"/>
</dbReference>
<dbReference type="InterPro" id="IPR013362">
    <property type="entry name" value="Pilus_4_PilV"/>
</dbReference>
<protein>
    <submittedName>
        <fullName evidence="3">Type IV pilus assembly protein PilV</fullName>
    </submittedName>
</protein>
<evidence type="ECO:0000313" key="4">
    <source>
        <dbReference type="Proteomes" id="UP001549366"/>
    </source>
</evidence>
<dbReference type="EMBL" id="JBEWTB010000002">
    <property type="protein sequence ID" value="MET4755544.1"/>
    <property type="molecule type" value="Genomic_DNA"/>
</dbReference>
<keyword evidence="4" id="KW-1185">Reference proteome</keyword>
<gene>
    <name evidence="3" type="ORF">V5J35_000736</name>
</gene>
<dbReference type="InterPro" id="IPR054402">
    <property type="entry name" value="Tt1218-like_dom"/>
</dbReference>
<dbReference type="NCBIfam" id="TIGR02523">
    <property type="entry name" value="type_IV_pilV"/>
    <property type="match status" value="1"/>
</dbReference>
<dbReference type="NCBIfam" id="TIGR02532">
    <property type="entry name" value="IV_pilin_GFxxxE"/>
    <property type="match status" value="1"/>
</dbReference>
<dbReference type="Proteomes" id="UP001549366">
    <property type="component" value="Unassembled WGS sequence"/>
</dbReference>
<sequence length="172" mass="18375">MKQFIEPQKNTRQQGFGLIEVLISLLIFALGILGIAGMQGQALRVTQDSLQRSQAVWLAYDLAERMWANPEGLEAGNLYQTTATSAAVAGYCAGTPPTSCIGSTCTSNQMVEYDIFDLICNNPGIVNPQLALTCAATPCIDGAVTIDVSWDARGDVGGVFSGRRNLSITVRQ</sequence>
<evidence type="ECO:0000313" key="3">
    <source>
        <dbReference type="EMBL" id="MET4755544.1"/>
    </source>
</evidence>
<dbReference type="RefSeq" id="WP_354009960.1">
    <property type="nucleotide sequence ID" value="NZ_JBEWTA010000001.1"/>
</dbReference>
<comment type="caution">
    <text evidence="3">The sequence shown here is derived from an EMBL/GenBank/DDBJ whole genome shotgun (WGS) entry which is preliminary data.</text>
</comment>
<accession>A0ABV2SCQ2</accession>
<dbReference type="Pfam" id="PF22150">
    <property type="entry name" value="Tt1218-like"/>
    <property type="match status" value="1"/>
</dbReference>
<keyword evidence="1" id="KW-0472">Membrane</keyword>
<reference evidence="3 4" key="1">
    <citation type="submission" date="2024-06" db="EMBL/GenBank/DDBJ databases">
        <title>Genomic Encyclopedia of Type Strains, Phase V (KMG-V): Genome sequencing to study the core and pangenomes of soil and plant-associated prokaryotes.</title>
        <authorList>
            <person name="Whitman W."/>
        </authorList>
    </citation>
    <scope>NUCLEOTIDE SEQUENCE [LARGE SCALE GENOMIC DNA]</scope>
    <source>
        <strain evidence="3 4">NE40</strain>
    </source>
</reference>
<organism evidence="3 4">
    <name type="scientific">Endozoicomonas lisbonensis</name>
    <dbReference type="NCBI Taxonomy" id="3120522"/>
    <lineage>
        <taxon>Bacteria</taxon>
        <taxon>Pseudomonadati</taxon>
        <taxon>Pseudomonadota</taxon>
        <taxon>Gammaproteobacteria</taxon>
        <taxon>Oceanospirillales</taxon>
        <taxon>Endozoicomonadaceae</taxon>
        <taxon>Endozoicomonas</taxon>
    </lineage>
</organism>
<dbReference type="Pfam" id="PF07963">
    <property type="entry name" value="N_methyl"/>
    <property type="match status" value="1"/>
</dbReference>